<dbReference type="SUPFAM" id="SSF53056">
    <property type="entry name" value="beta-carbonic anhydrase, cab"/>
    <property type="match status" value="1"/>
</dbReference>
<evidence type="ECO:0000256" key="1">
    <source>
        <dbReference type="ARBA" id="ARBA00006217"/>
    </source>
</evidence>
<reference evidence="5 6" key="1">
    <citation type="submission" date="2019-03" db="EMBL/GenBank/DDBJ databases">
        <title>Genomic Encyclopedia of Type Strains, Phase III (KMG-III): the genomes of soil and plant-associated and newly described type strains.</title>
        <authorList>
            <person name="Whitman W."/>
        </authorList>
    </citation>
    <scope>NUCLEOTIDE SEQUENCE [LARGE SCALE GENOMIC DNA]</scope>
    <source>
        <strain evidence="5 6">CECT 8976</strain>
    </source>
</reference>
<dbReference type="OrthoDB" id="9797527at2"/>
<evidence type="ECO:0000256" key="2">
    <source>
        <dbReference type="ARBA" id="ARBA00022723"/>
    </source>
</evidence>
<dbReference type="InterPro" id="IPR036874">
    <property type="entry name" value="Carbonic_anhydrase_sf"/>
</dbReference>
<comment type="similarity">
    <text evidence="1">Belongs to the beta-class carbonic anhydrase family.</text>
</comment>
<dbReference type="EMBL" id="SNZP01000004">
    <property type="protein sequence ID" value="TDR80528.1"/>
    <property type="molecule type" value="Genomic_DNA"/>
</dbReference>
<dbReference type="Pfam" id="PF00484">
    <property type="entry name" value="Pro_CA"/>
    <property type="match status" value="1"/>
</dbReference>
<feature type="binding site" evidence="4">
    <location>
        <position position="38"/>
    </location>
    <ligand>
        <name>Zn(2+)</name>
        <dbReference type="ChEBI" id="CHEBI:29105"/>
    </ligand>
</feature>
<feature type="binding site" evidence="4">
    <location>
        <position position="96"/>
    </location>
    <ligand>
        <name>Zn(2+)</name>
        <dbReference type="ChEBI" id="CHEBI:29105"/>
    </ligand>
</feature>
<dbReference type="AlphaFoldDB" id="A0A4R7B755"/>
<feature type="binding site" evidence="4">
    <location>
        <position position="40"/>
    </location>
    <ligand>
        <name>Zn(2+)</name>
        <dbReference type="ChEBI" id="CHEBI:29105"/>
    </ligand>
</feature>
<dbReference type="GO" id="GO:0004089">
    <property type="term" value="F:carbonate dehydratase activity"/>
    <property type="evidence" value="ECO:0007669"/>
    <property type="project" value="InterPro"/>
</dbReference>
<organism evidence="5 6">
    <name type="scientific">Paludibacterium purpuratum</name>
    <dbReference type="NCBI Taxonomy" id="1144873"/>
    <lineage>
        <taxon>Bacteria</taxon>
        <taxon>Pseudomonadati</taxon>
        <taxon>Pseudomonadota</taxon>
        <taxon>Betaproteobacteria</taxon>
        <taxon>Neisseriales</taxon>
        <taxon>Chromobacteriaceae</taxon>
        <taxon>Paludibacterium</taxon>
    </lineage>
</organism>
<keyword evidence="6" id="KW-1185">Reference proteome</keyword>
<evidence type="ECO:0000256" key="4">
    <source>
        <dbReference type="PIRSR" id="PIRSR601765-1"/>
    </source>
</evidence>
<dbReference type="Gene3D" id="3.40.1050.10">
    <property type="entry name" value="Carbonic anhydrase"/>
    <property type="match status" value="1"/>
</dbReference>
<keyword evidence="2 4" id="KW-0479">Metal-binding</keyword>
<sequence length="190" mass="20716">MSVLGAMLEHNRTFVDNHEYEQFKTDKFPDKNLLVLACMDARLVELLPKAMGLKNGDAKLIKNAGALVTHPWGSVMRSIVVAIYQLRVDEVCVVAHMDCGMNAINPAQVIESAQARGVSPQTIDTLRAAGIDLDNWLLGFNNVEDSVRHTVGVIRQHPLVPRDIPVHGLVIHPGTGELKLVVDGRAGAES</sequence>
<protein>
    <submittedName>
        <fullName evidence="5">Carbonic anhydrase</fullName>
    </submittedName>
</protein>
<evidence type="ECO:0000256" key="3">
    <source>
        <dbReference type="ARBA" id="ARBA00022833"/>
    </source>
</evidence>
<evidence type="ECO:0000313" key="6">
    <source>
        <dbReference type="Proteomes" id="UP000295611"/>
    </source>
</evidence>
<dbReference type="RefSeq" id="WP_133679471.1">
    <property type="nucleotide sequence ID" value="NZ_SNZP01000004.1"/>
</dbReference>
<gene>
    <name evidence="5" type="ORF">DFP86_10425</name>
</gene>
<accession>A0A4R7B755</accession>
<dbReference type="PANTHER" id="PTHR43175">
    <property type="entry name" value="CARBONIC ANHYDRASE"/>
    <property type="match status" value="1"/>
</dbReference>
<feature type="binding site" evidence="4">
    <location>
        <position position="99"/>
    </location>
    <ligand>
        <name>Zn(2+)</name>
        <dbReference type="ChEBI" id="CHEBI:29105"/>
    </ligand>
</feature>
<dbReference type="InterPro" id="IPR001765">
    <property type="entry name" value="Carbonic_anhydrase"/>
</dbReference>
<dbReference type="GO" id="GO:0008270">
    <property type="term" value="F:zinc ion binding"/>
    <property type="evidence" value="ECO:0007669"/>
    <property type="project" value="InterPro"/>
</dbReference>
<evidence type="ECO:0000313" key="5">
    <source>
        <dbReference type="EMBL" id="TDR80528.1"/>
    </source>
</evidence>
<comment type="cofactor">
    <cofactor evidence="4">
        <name>Zn(2+)</name>
        <dbReference type="ChEBI" id="CHEBI:29105"/>
    </cofactor>
    <text evidence="4">Binds 1 zinc ion per subunit.</text>
</comment>
<comment type="caution">
    <text evidence="5">The sequence shown here is derived from an EMBL/GenBank/DDBJ whole genome shotgun (WGS) entry which is preliminary data.</text>
</comment>
<dbReference type="CDD" id="cd03379">
    <property type="entry name" value="beta_CA_cladeD"/>
    <property type="match status" value="1"/>
</dbReference>
<proteinExistence type="inferred from homology"/>
<name>A0A4R7B755_9NEIS</name>
<dbReference type="SMART" id="SM00947">
    <property type="entry name" value="Pro_CA"/>
    <property type="match status" value="1"/>
</dbReference>
<dbReference type="Proteomes" id="UP000295611">
    <property type="component" value="Unassembled WGS sequence"/>
</dbReference>
<keyword evidence="3 4" id="KW-0862">Zinc</keyword>
<dbReference type="PANTHER" id="PTHR43175:SF3">
    <property type="entry name" value="CARBON DISULFIDE HYDROLASE"/>
    <property type="match status" value="1"/>
</dbReference>